<dbReference type="InterPro" id="IPR052568">
    <property type="entry name" value="PKS-FAS_Synthase"/>
</dbReference>
<dbReference type="SMART" id="SM00825">
    <property type="entry name" value="PKS_KS"/>
    <property type="match status" value="1"/>
</dbReference>
<reference evidence="4 5" key="2">
    <citation type="submission" date="2019-01" db="EMBL/GenBank/DDBJ databases">
        <title>Tautonia sociabilis, a novel thermotolerant planctomycete of Isosphaeraceae family, isolated from a 4000 m deep subterranean habitat.</title>
        <authorList>
            <person name="Kovaleva O.L."/>
            <person name="Elcheninov A.G."/>
            <person name="Van Heerden E."/>
            <person name="Toshchakov S.V."/>
            <person name="Novikov A."/>
            <person name="Bonch-Osmolovskaya E.A."/>
            <person name="Kublanov I.V."/>
        </authorList>
    </citation>
    <scope>NUCLEOTIDE SEQUENCE [LARGE SCALE GENOMIC DNA]</scope>
    <source>
        <strain evidence="4 5">GM2012</strain>
    </source>
</reference>
<feature type="domain" description="Ketosynthase family 3 (KS3)" evidence="3">
    <location>
        <begin position="93"/>
        <end position="552"/>
    </location>
</feature>
<dbReference type="InterPro" id="IPR008278">
    <property type="entry name" value="4-PPantetheinyl_Trfase_dom"/>
</dbReference>
<dbReference type="GO" id="GO:0000287">
    <property type="term" value="F:magnesium ion binding"/>
    <property type="evidence" value="ECO:0007669"/>
    <property type="project" value="InterPro"/>
</dbReference>
<dbReference type="PANTHER" id="PTHR43074:SF1">
    <property type="entry name" value="BETA-KETOACYL SYNTHASE FAMILY PROTEIN-RELATED"/>
    <property type="match status" value="1"/>
</dbReference>
<evidence type="ECO:0000313" key="4">
    <source>
        <dbReference type="EMBL" id="RUL87436.1"/>
    </source>
</evidence>
<feature type="compositionally biased region" description="Basic and acidic residues" evidence="2">
    <location>
        <begin position="55"/>
        <end position="67"/>
    </location>
</feature>
<dbReference type="InterPro" id="IPR042104">
    <property type="entry name" value="PKS_dehydratase_sf"/>
</dbReference>
<dbReference type="SUPFAM" id="SSF56214">
    <property type="entry name" value="4'-phosphopantetheinyl transferase"/>
    <property type="match status" value="2"/>
</dbReference>
<evidence type="ECO:0000313" key="5">
    <source>
        <dbReference type="Proteomes" id="UP000280296"/>
    </source>
</evidence>
<comment type="caution">
    <text evidence="4">The sequence shown here is derived from an EMBL/GenBank/DDBJ whole genome shotgun (WGS) entry which is preliminary data.</text>
</comment>
<dbReference type="InterPro" id="IPR014031">
    <property type="entry name" value="Ketoacyl_synth_C"/>
</dbReference>
<organism evidence="4 5">
    <name type="scientific">Tautonia sociabilis</name>
    <dbReference type="NCBI Taxonomy" id="2080755"/>
    <lineage>
        <taxon>Bacteria</taxon>
        <taxon>Pseudomonadati</taxon>
        <taxon>Planctomycetota</taxon>
        <taxon>Planctomycetia</taxon>
        <taxon>Isosphaerales</taxon>
        <taxon>Isosphaeraceae</taxon>
        <taxon>Tautonia</taxon>
    </lineage>
</organism>
<accession>A0A432MJY5</accession>
<dbReference type="GO" id="GO:0008897">
    <property type="term" value="F:holo-[acyl-carrier-protein] synthase activity"/>
    <property type="evidence" value="ECO:0007669"/>
    <property type="project" value="InterPro"/>
</dbReference>
<dbReference type="EMBL" id="RYZH01000021">
    <property type="protein sequence ID" value="RUL87436.1"/>
    <property type="molecule type" value="Genomic_DNA"/>
</dbReference>
<dbReference type="Gene3D" id="3.30.70.3290">
    <property type="match status" value="1"/>
</dbReference>
<dbReference type="InterPro" id="IPR001227">
    <property type="entry name" value="Ac_transferase_dom_sf"/>
</dbReference>
<feature type="region of interest" description="Disordered" evidence="2">
    <location>
        <begin position="1"/>
        <end position="92"/>
    </location>
</feature>
<keyword evidence="1 4" id="KW-0808">Transferase</keyword>
<dbReference type="GO" id="GO:0016746">
    <property type="term" value="F:acyltransferase activity"/>
    <property type="evidence" value="ECO:0007669"/>
    <property type="project" value="UniProtKB-KW"/>
</dbReference>
<feature type="compositionally biased region" description="Low complexity" evidence="2">
    <location>
        <begin position="1090"/>
        <end position="1099"/>
    </location>
</feature>
<evidence type="ECO:0000256" key="2">
    <source>
        <dbReference type="SAM" id="MobiDB-lite"/>
    </source>
</evidence>
<gene>
    <name evidence="4" type="ORF">TsocGM_12200</name>
</gene>
<dbReference type="Gene3D" id="3.40.47.10">
    <property type="match status" value="1"/>
</dbReference>
<keyword evidence="5" id="KW-1185">Reference proteome</keyword>
<dbReference type="Pfam" id="PF00698">
    <property type="entry name" value="Acyl_transf_1"/>
    <property type="match status" value="1"/>
</dbReference>
<proteinExistence type="predicted"/>
<dbReference type="Gene3D" id="3.10.129.110">
    <property type="entry name" value="Polyketide synthase dehydratase"/>
    <property type="match status" value="1"/>
</dbReference>
<keyword evidence="4" id="KW-0012">Acyltransferase</keyword>
<dbReference type="PANTHER" id="PTHR43074">
    <property type="entry name" value="OMEGA-3 POLYUNSATURATED FATTY ACID SYNTHASE PFAB-RELATED"/>
    <property type="match status" value="1"/>
</dbReference>
<dbReference type="InterPro" id="IPR016036">
    <property type="entry name" value="Malonyl_transacylase_ACP-bd"/>
</dbReference>
<sequence>MAGEGALGQLGALVGDRHGVRPGGAPRPSRAGDDRPAVGLLRPAGRAGVRPQGRGRGDPVGRPRDAGRAAPRRRADRRGVPPGGGAMSRGPRPLDVAIVGMACRFAGAPDLFAFWEDVLAARPSIRDVPPGRWDADLFCDPDSSDPDRVSGRRGGYLAEPILLDATALGVMPRTVEGGEPEQFLVLDAALSALRDAGLGGGVPDGSRVEVVIGRGNYFNRGNLTRLQHGRVLAQTLAILRALHPEWTEAELDAVREDLRSSLPPFESATIPGQLTNATAGRVAHRLGLGGTSLVVDAASASALVALDLGARSLASRRADLAIVGGVYAEADVDFPMVFSRLGILSRSGVPRPYSEEADGLVPGEGVGVVVLKRLADAERDGDRIYAVLKGVGLASDGRGPGLSSPSARGHVRAIRRAYRRSGVDPASIGLIEGHGLGIPAADRAELLALRAVFPPAGPGEGRVLGASSALVGHAMPAAGMAGLIKAALSLHHRALPASGGTGRPHPRLSRSGGRFELNPVTRPWVGGGPSPRRAGVNAFGFAGINAHAILEEHPSSDGDTPGALLRWPDEAILLGADDRRSLADRARRIADRLRGRPDLELKDLAATLNGQAVRSGAPARLGLVARSIADLIDRLESAARRLDEPGRAAIRDARGTYYWERSSGMPGGLAFLFPGEGSQYPGMLADLCLHFPEVRALFDRIDRMARESGSIAPPASRLYRAGPDGDPGLWEAGTAVHVVLASQWALYQLLMRLGLRPDAVCGHSSGEFPALVASGAIPEDDRLEHRLGELAAVFAGLERSGRIPEALLLGVACDRARVEAELGGEAGSVAIAADNCPHQVVLVGPFDAVRAVEARLRASGVATEDLPFARAYHSPAFAPAVGPIRSFFDTLEVGPPSVPVYSCCTAGRMPGDAEEVRRLAVSQWTRPVEFRGTVEAMHADGIRVFVDVGARGNLAGFVEDSLRGRDAFAVAANLPRRSGLTQLNHLVASLFARGLALDPGVLYARRRPALVDLDADPAPLPVTVPLRLDFPAMILSDRLASRLGARASADVRESIAMAGPTPPDRLEGSGEPEEEPIRQPSRRSLREAARAGGRSPGSGLVSRDDSPWSEAEAPAVATLPLLSTADLEPARGHSTGGGPIVSSIVLEATGDPVAEHHTFGGRRISEVDPDLKGLPVLPFTVMAEMLADAAARLRPGEALVGLRDVRARRWIRYEADPIRLDVAVEPDPDRPGEVLALLSNRGPAGGEPIDRDQSEVEAVALFAPTRREPPDPMPFDLGPDAEPSRFTAESMYGEQWLFHGPALRAVVGVGSVSDRGIEGTIRVLPRRALRRKPDDPRPITDPIVLDAFTHLLGLWGLERLAEGDVLFPLRLGELAIFGDDPPEGTDVSCRIVIKEVDRLRVRVDAELVRPDGLVWMRLTDWEDWRFYWPPRYRDVFRMPNRVLVGEPLDLPGAPPDAVAVWLQPPLDMGRPIWRDVLEQIQLSPEERAGCLRPVGPEERRTLRLWGRIAAKEAARRLWLAEGGPAVYPADLTIEPDPTGRPRLRSRLEPERDDLPAVSIAHTEGVAVGLSCRDPFAFVGIDVEPIVPRSPSFEDLAFSPAERSLLDRFPREDRAGWIARLWCAKEALGKATGLGMIAGPSSVAVVDVDPDSGRLAALLGPDLESRCPGLAGGPIAVGSAIRGEYVYAWVVMGSDRR</sequence>
<feature type="region of interest" description="Disordered" evidence="2">
    <location>
        <begin position="1052"/>
        <end position="1111"/>
    </location>
</feature>
<dbReference type="PROSITE" id="PS52004">
    <property type="entry name" value="KS3_2"/>
    <property type="match status" value="1"/>
</dbReference>
<dbReference type="Gene3D" id="3.90.470.20">
    <property type="entry name" value="4'-phosphopantetheinyl transferase domain"/>
    <property type="match status" value="2"/>
</dbReference>
<dbReference type="SMART" id="SM00827">
    <property type="entry name" value="PKS_AT"/>
    <property type="match status" value="1"/>
</dbReference>
<dbReference type="InterPro" id="IPR037143">
    <property type="entry name" value="4-PPantetheinyl_Trfase_dom_sf"/>
</dbReference>
<dbReference type="InterPro" id="IPR014043">
    <property type="entry name" value="Acyl_transferase_dom"/>
</dbReference>
<dbReference type="Gene3D" id="3.30.70.250">
    <property type="entry name" value="Malonyl-CoA ACP transacylase, ACP-binding"/>
    <property type="match status" value="1"/>
</dbReference>
<evidence type="ECO:0000259" key="3">
    <source>
        <dbReference type="PROSITE" id="PS52004"/>
    </source>
</evidence>
<dbReference type="Pfam" id="PF00109">
    <property type="entry name" value="ketoacyl-synt"/>
    <property type="match status" value="1"/>
</dbReference>
<dbReference type="InterPro" id="IPR016039">
    <property type="entry name" value="Thiolase-like"/>
</dbReference>
<evidence type="ECO:0000256" key="1">
    <source>
        <dbReference type="ARBA" id="ARBA00022679"/>
    </source>
</evidence>
<dbReference type="Gene3D" id="3.40.366.10">
    <property type="entry name" value="Malonyl-Coenzyme A Acyl Carrier Protein, domain 2"/>
    <property type="match status" value="1"/>
</dbReference>
<dbReference type="SUPFAM" id="SSF52151">
    <property type="entry name" value="FabD/lysophospholipase-like"/>
    <property type="match status" value="1"/>
</dbReference>
<dbReference type="CDD" id="cd00833">
    <property type="entry name" value="PKS"/>
    <property type="match status" value="1"/>
</dbReference>
<protein>
    <submittedName>
        <fullName evidence="4">Acyltransferase domain-containing protein</fullName>
    </submittedName>
</protein>
<dbReference type="SUPFAM" id="SSF55048">
    <property type="entry name" value="Probable ACP-binding domain of malonyl-CoA ACP transacylase"/>
    <property type="match status" value="1"/>
</dbReference>
<dbReference type="Pfam" id="PF02801">
    <property type="entry name" value="Ketoacyl-synt_C"/>
    <property type="match status" value="1"/>
</dbReference>
<dbReference type="SUPFAM" id="SSF53901">
    <property type="entry name" value="Thiolase-like"/>
    <property type="match status" value="1"/>
</dbReference>
<name>A0A432MJY5_9BACT</name>
<dbReference type="InterPro" id="IPR016035">
    <property type="entry name" value="Acyl_Trfase/lysoPLipase"/>
</dbReference>
<feature type="region of interest" description="Disordered" evidence="2">
    <location>
        <begin position="496"/>
        <end position="529"/>
    </location>
</feature>
<dbReference type="Pfam" id="PF01648">
    <property type="entry name" value="ACPS"/>
    <property type="match status" value="1"/>
</dbReference>
<dbReference type="InterPro" id="IPR020841">
    <property type="entry name" value="PKS_Beta-ketoAc_synthase_dom"/>
</dbReference>
<dbReference type="InterPro" id="IPR014030">
    <property type="entry name" value="Ketoacyl_synth_N"/>
</dbReference>
<dbReference type="Proteomes" id="UP000280296">
    <property type="component" value="Unassembled WGS sequence"/>
</dbReference>
<reference evidence="4 5" key="1">
    <citation type="submission" date="2018-12" db="EMBL/GenBank/DDBJ databases">
        <authorList>
            <person name="Toschakov S.V."/>
        </authorList>
    </citation>
    <scope>NUCLEOTIDE SEQUENCE [LARGE SCALE GENOMIC DNA]</scope>
    <source>
        <strain evidence="4 5">GM2012</strain>
    </source>
</reference>